<dbReference type="HOGENOM" id="CLU_2868562_0_0_1"/>
<sequence>MVMFGLSVVMSATIKLVYRARGGEATGQTCRRRVRIYEGCTAGAARGDIGVLNPGLLNVGKEAP</sequence>
<evidence type="ECO:0000313" key="2">
    <source>
        <dbReference type="Proteomes" id="UP000054018"/>
    </source>
</evidence>
<protein>
    <submittedName>
        <fullName evidence="1">Uncharacterized protein</fullName>
    </submittedName>
</protein>
<accession>A0A0C9ZH66</accession>
<name>A0A0C9ZH66_9AGAM</name>
<proteinExistence type="predicted"/>
<evidence type="ECO:0000313" key="1">
    <source>
        <dbReference type="EMBL" id="KIK21842.1"/>
    </source>
</evidence>
<keyword evidence="2" id="KW-1185">Reference proteome</keyword>
<reference evidence="1 2" key="1">
    <citation type="submission" date="2014-04" db="EMBL/GenBank/DDBJ databases">
        <authorList>
            <consortium name="DOE Joint Genome Institute"/>
            <person name="Kuo A."/>
            <person name="Kohler A."/>
            <person name="Costa M.D."/>
            <person name="Nagy L.G."/>
            <person name="Floudas D."/>
            <person name="Copeland A."/>
            <person name="Barry K.W."/>
            <person name="Cichocki N."/>
            <person name="Veneault-Fourrey C."/>
            <person name="LaButti K."/>
            <person name="Lindquist E.A."/>
            <person name="Lipzen A."/>
            <person name="Lundell T."/>
            <person name="Morin E."/>
            <person name="Murat C."/>
            <person name="Sun H."/>
            <person name="Tunlid A."/>
            <person name="Henrissat B."/>
            <person name="Grigoriev I.V."/>
            <person name="Hibbett D.S."/>
            <person name="Martin F."/>
            <person name="Nordberg H.P."/>
            <person name="Cantor M.N."/>
            <person name="Hua S.X."/>
        </authorList>
    </citation>
    <scope>NUCLEOTIDE SEQUENCE [LARGE SCALE GENOMIC DNA]</scope>
    <source>
        <strain evidence="1 2">441</strain>
    </source>
</reference>
<reference evidence="2" key="2">
    <citation type="submission" date="2015-01" db="EMBL/GenBank/DDBJ databases">
        <title>Evolutionary Origins and Diversification of the Mycorrhizal Mutualists.</title>
        <authorList>
            <consortium name="DOE Joint Genome Institute"/>
            <consortium name="Mycorrhizal Genomics Consortium"/>
            <person name="Kohler A."/>
            <person name="Kuo A."/>
            <person name="Nagy L.G."/>
            <person name="Floudas D."/>
            <person name="Copeland A."/>
            <person name="Barry K.W."/>
            <person name="Cichocki N."/>
            <person name="Veneault-Fourrey C."/>
            <person name="LaButti K."/>
            <person name="Lindquist E.A."/>
            <person name="Lipzen A."/>
            <person name="Lundell T."/>
            <person name="Morin E."/>
            <person name="Murat C."/>
            <person name="Riley R."/>
            <person name="Ohm R."/>
            <person name="Sun H."/>
            <person name="Tunlid A."/>
            <person name="Henrissat B."/>
            <person name="Grigoriev I.V."/>
            <person name="Hibbett D.S."/>
            <person name="Martin F."/>
        </authorList>
    </citation>
    <scope>NUCLEOTIDE SEQUENCE [LARGE SCALE GENOMIC DNA]</scope>
    <source>
        <strain evidence="2">441</strain>
    </source>
</reference>
<gene>
    <name evidence="1" type="ORF">PISMIDRAFT_680975</name>
</gene>
<dbReference type="EMBL" id="KN833746">
    <property type="protein sequence ID" value="KIK21842.1"/>
    <property type="molecule type" value="Genomic_DNA"/>
</dbReference>
<dbReference type="AlphaFoldDB" id="A0A0C9ZH66"/>
<organism evidence="1 2">
    <name type="scientific">Pisolithus microcarpus 441</name>
    <dbReference type="NCBI Taxonomy" id="765257"/>
    <lineage>
        <taxon>Eukaryota</taxon>
        <taxon>Fungi</taxon>
        <taxon>Dikarya</taxon>
        <taxon>Basidiomycota</taxon>
        <taxon>Agaricomycotina</taxon>
        <taxon>Agaricomycetes</taxon>
        <taxon>Agaricomycetidae</taxon>
        <taxon>Boletales</taxon>
        <taxon>Sclerodermatineae</taxon>
        <taxon>Pisolithaceae</taxon>
        <taxon>Pisolithus</taxon>
    </lineage>
</organism>
<dbReference type="Proteomes" id="UP000054018">
    <property type="component" value="Unassembled WGS sequence"/>
</dbReference>